<feature type="region of interest" description="Disordered" evidence="1">
    <location>
        <begin position="96"/>
        <end position="144"/>
    </location>
</feature>
<feature type="compositionally biased region" description="Low complexity" evidence="1">
    <location>
        <begin position="118"/>
        <end position="134"/>
    </location>
</feature>
<dbReference type="Proteomes" id="UP000007029">
    <property type="component" value="Chromosome"/>
</dbReference>
<keyword evidence="2" id="KW-0812">Transmembrane</keyword>
<evidence type="ECO:0000313" key="3">
    <source>
        <dbReference type="EMBL" id="ABG33384.1"/>
    </source>
</evidence>
<evidence type="ECO:0000256" key="2">
    <source>
        <dbReference type="SAM" id="Phobius"/>
    </source>
</evidence>
<sequence>MNYETSRTRDAPALNVLQVIFLDIVLTLGLLVTLKLSGAGWLFAFVAAWAGGCVLTIVAVFVIYKVALMAEGRADVAATSPRTSVAEAIEAWETDRLSDLETRTQAGSQDTKNATDQPISDAPASAAHPSASPPVTDRKCANGP</sequence>
<keyword evidence="4" id="KW-1185">Reference proteome</keyword>
<evidence type="ECO:0000313" key="4">
    <source>
        <dbReference type="Proteomes" id="UP000007029"/>
    </source>
</evidence>
<accession>Q161F9</accession>
<dbReference type="EMBL" id="CP000362">
    <property type="protein sequence ID" value="ABG33384.1"/>
    <property type="molecule type" value="Genomic_DNA"/>
</dbReference>
<dbReference type="eggNOG" id="ENOG5031A9A">
    <property type="taxonomic scope" value="Bacteria"/>
</dbReference>
<protein>
    <submittedName>
        <fullName evidence="3">Uncharacterized protein</fullName>
    </submittedName>
</protein>
<reference evidence="3 4" key="1">
    <citation type="journal article" date="2007" name="J. Bacteriol.">
        <title>The complete genome sequence of Roseobacter denitrificans reveals a mixotrophic rather than photosynthetic metabolism.</title>
        <authorList>
            <person name="Swingley W.D."/>
            <person name="Sadekar S."/>
            <person name="Mastrian S.D."/>
            <person name="Matthies H.J."/>
            <person name="Hao J."/>
            <person name="Ramos H."/>
            <person name="Acharya C.R."/>
            <person name="Conrad A.L."/>
            <person name="Taylor H.L."/>
            <person name="Dejesa L.C."/>
            <person name="Shah M.K."/>
            <person name="O'huallachain M.E."/>
            <person name="Lince M.T."/>
            <person name="Blankenship R.E."/>
            <person name="Beatty J.T."/>
            <person name="Touchman J.W."/>
        </authorList>
    </citation>
    <scope>NUCLEOTIDE SEQUENCE [LARGE SCALE GENOMIC DNA]</scope>
    <source>
        <strain evidence="4">ATCC 33942 / OCh 114</strain>
    </source>
</reference>
<keyword evidence="2" id="KW-0472">Membrane</keyword>
<dbReference type="OrthoDB" id="9978819at2"/>
<dbReference type="HOGENOM" id="CLU_1795020_0_0_5"/>
<organism evidence="3 4">
    <name type="scientific">Roseobacter denitrificans (strain ATCC 33942 / OCh 114)</name>
    <name type="common">Erythrobacter sp. (strain OCh 114)</name>
    <name type="synonym">Roseobacter denitrificans</name>
    <dbReference type="NCBI Taxonomy" id="375451"/>
    <lineage>
        <taxon>Bacteria</taxon>
        <taxon>Pseudomonadati</taxon>
        <taxon>Pseudomonadota</taxon>
        <taxon>Alphaproteobacteria</taxon>
        <taxon>Rhodobacterales</taxon>
        <taxon>Roseobacteraceae</taxon>
        <taxon>Roseobacter</taxon>
    </lineage>
</organism>
<dbReference type="RefSeq" id="WP_011569995.1">
    <property type="nucleotide sequence ID" value="NC_008209.1"/>
</dbReference>
<evidence type="ECO:0000256" key="1">
    <source>
        <dbReference type="SAM" id="MobiDB-lite"/>
    </source>
</evidence>
<name>Q161F9_ROSDO</name>
<dbReference type="KEGG" id="rde:RD1_3927"/>
<feature type="transmembrane region" description="Helical" evidence="2">
    <location>
        <begin position="40"/>
        <end position="64"/>
    </location>
</feature>
<dbReference type="AlphaFoldDB" id="Q161F9"/>
<feature type="transmembrane region" description="Helical" evidence="2">
    <location>
        <begin position="12"/>
        <end position="34"/>
    </location>
</feature>
<gene>
    <name evidence="3" type="ordered locus">RD1_3927</name>
</gene>
<keyword evidence="2" id="KW-1133">Transmembrane helix</keyword>
<proteinExistence type="predicted"/>
<feature type="compositionally biased region" description="Polar residues" evidence="1">
    <location>
        <begin position="103"/>
        <end position="117"/>
    </location>
</feature>